<proteinExistence type="predicted"/>
<dbReference type="Gene3D" id="1.20.120.550">
    <property type="entry name" value="Membrane associated eicosanoid/glutathione metabolism-like domain"/>
    <property type="match status" value="1"/>
</dbReference>
<accession>A0A9P1BGC3</accession>
<evidence type="ECO:0008006" key="5">
    <source>
        <dbReference type="Google" id="ProtNLM"/>
    </source>
</evidence>
<evidence type="ECO:0000313" key="3">
    <source>
        <dbReference type="EMBL" id="CAL4760136.1"/>
    </source>
</evidence>
<keyword evidence="1" id="KW-0472">Membrane</keyword>
<dbReference type="AlphaFoldDB" id="A0A9P1BGC3"/>
<reference evidence="2" key="1">
    <citation type="submission" date="2022-10" db="EMBL/GenBank/DDBJ databases">
        <authorList>
            <person name="Chen Y."/>
            <person name="Dougan E. K."/>
            <person name="Chan C."/>
            <person name="Rhodes N."/>
            <person name="Thang M."/>
        </authorList>
    </citation>
    <scope>NUCLEOTIDE SEQUENCE</scope>
</reference>
<sequence length="231" mass="25581">MAESAPLIEDEFAQRDDMGLQQLTEKTETEDQSFAKYLKMLMVAVPLIGLAFAVGTYFASVYLLGGKTILETKFSFIKEYQLSYIFLAVWLVGYTRSALGLVANAARAGARLDRPDQHVYKIMACSGPMKDAPYVLMANTGAVGRFNRAQRAVFNTDESMPLFLMNTVLASGVFGPVILVPLLLYCYGRLTFAVKYKNSLKERGAGFLPSMIGEKWIEGLTLFSAIKGLFF</sequence>
<dbReference type="EMBL" id="CAMXCT020000036">
    <property type="protein sequence ID" value="CAL1126199.1"/>
    <property type="molecule type" value="Genomic_DNA"/>
</dbReference>
<dbReference type="OrthoDB" id="61546at2759"/>
<name>A0A9P1BGC3_9DINO</name>
<evidence type="ECO:0000256" key="1">
    <source>
        <dbReference type="SAM" id="Phobius"/>
    </source>
</evidence>
<reference evidence="3 4" key="2">
    <citation type="submission" date="2024-05" db="EMBL/GenBank/DDBJ databases">
        <authorList>
            <person name="Chen Y."/>
            <person name="Shah S."/>
            <person name="Dougan E. K."/>
            <person name="Thang M."/>
            <person name="Chan C."/>
        </authorList>
    </citation>
    <scope>NUCLEOTIDE SEQUENCE [LARGE SCALE GENOMIC DNA]</scope>
</reference>
<keyword evidence="1" id="KW-1133">Transmembrane helix</keyword>
<feature type="transmembrane region" description="Helical" evidence="1">
    <location>
        <begin position="40"/>
        <end position="64"/>
    </location>
</feature>
<feature type="transmembrane region" description="Helical" evidence="1">
    <location>
        <begin position="163"/>
        <end position="187"/>
    </location>
</feature>
<organism evidence="2">
    <name type="scientific">Cladocopium goreaui</name>
    <dbReference type="NCBI Taxonomy" id="2562237"/>
    <lineage>
        <taxon>Eukaryota</taxon>
        <taxon>Sar</taxon>
        <taxon>Alveolata</taxon>
        <taxon>Dinophyceae</taxon>
        <taxon>Suessiales</taxon>
        <taxon>Symbiodiniaceae</taxon>
        <taxon>Cladocopium</taxon>
    </lineage>
</organism>
<gene>
    <name evidence="2" type="ORF">C1SCF055_LOCUS1369</name>
</gene>
<evidence type="ECO:0000313" key="4">
    <source>
        <dbReference type="Proteomes" id="UP001152797"/>
    </source>
</evidence>
<dbReference type="Proteomes" id="UP001152797">
    <property type="component" value="Unassembled WGS sequence"/>
</dbReference>
<dbReference type="InterPro" id="IPR023352">
    <property type="entry name" value="MAPEG-like_dom_sf"/>
</dbReference>
<dbReference type="EMBL" id="CAMXCT030000036">
    <property type="protein sequence ID" value="CAL4760136.1"/>
    <property type="molecule type" value="Genomic_DNA"/>
</dbReference>
<evidence type="ECO:0000313" key="2">
    <source>
        <dbReference type="EMBL" id="CAI3972824.1"/>
    </source>
</evidence>
<comment type="caution">
    <text evidence="2">The sequence shown here is derived from an EMBL/GenBank/DDBJ whole genome shotgun (WGS) entry which is preliminary data.</text>
</comment>
<dbReference type="SUPFAM" id="SSF161084">
    <property type="entry name" value="MAPEG domain-like"/>
    <property type="match status" value="1"/>
</dbReference>
<keyword evidence="1" id="KW-0812">Transmembrane</keyword>
<feature type="transmembrane region" description="Helical" evidence="1">
    <location>
        <begin position="84"/>
        <end position="106"/>
    </location>
</feature>
<protein>
    <recommendedName>
        <fullName evidence="5">Transmembrane protein</fullName>
    </recommendedName>
</protein>
<dbReference type="EMBL" id="CAMXCT010000036">
    <property type="protein sequence ID" value="CAI3972824.1"/>
    <property type="molecule type" value="Genomic_DNA"/>
</dbReference>
<keyword evidence="4" id="KW-1185">Reference proteome</keyword>